<evidence type="ECO:0000256" key="1">
    <source>
        <dbReference type="ARBA" id="ARBA00007392"/>
    </source>
</evidence>
<dbReference type="PROSITE" id="PS50832">
    <property type="entry name" value="S1_IF1_TYPE"/>
    <property type="match status" value="1"/>
</dbReference>
<feature type="domain" description="S1-like" evidence="8">
    <location>
        <begin position="28"/>
        <end position="102"/>
    </location>
</feature>
<evidence type="ECO:0000313" key="9">
    <source>
        <dbReference type="EMBL" id="SNQ62824.1"/>
    </source>
</evidence>
<dbReference type="NCBIfam" id="TIGR00523">
    <property type="entry name" value="eIF-1A"/>
    <property type="match status" value="1"/>
</dbReference>
<comment type="function">
    <text evidence="4 5 7">Seems to be required for maximal rate of protein biosynthesis. Enhances ribosome dissociation into subunits and stabilizes the binding of the initiator Met-tRNA(I) to 40 S ribosomal subunits.</text>
</comment>
<dbReference type="OrthoDB" id="2586at2157"/>
<dbReference type="SMART" id="SM00652">
    <property type="entry name" value="eIF1a"/>
    <property type="match status" value="1"/>
</dbReference>
<evidence type="ECO:0000259" key="8">
    <source>
        <dbReference type="PROSITE" id="PS50832"/>
    </source>
</evidence>
<organism evidence="9 10">
    <name type="scientific">Candidatus Methanoperedens nitratireducens</name>
    <dbReference type="NCBI Taxonomy" id="1392998"/>
    <lineage>
        <taxon>Archaea</taxon>
        <taxon>Methanobacteriati</taxon>
        <taxon>Methanobacteriota</taxon>
        <taxon>Stenosarchaea group</taxon>
        <taxon>Methanomicrobia</taxon>
        <taxon>Methanosarcinales</taxon>
        <taxon>ANME-2 cluster</taxon>
        <taxon>Candidatus Methanoperedentaceae</taxon>
        <taxon>Candidatus Methanoperedens</taxon>
    </lineage>
</organism>
<evidence type="ECO:0000256" key="2">
    <source>
        <dbReference type="ARBA" id="ARBA00022540"/>
    </source>
</evidence>
<dbReference type="NCBIfam" id="NF003085">
    <property type="entry name" value="PRK04012.1-5"/>
    <property type="match status" value="1"/>
</dbReference>
<evidence type="ECO:0000256" key="4">
    <source>
        <dbReference type="ARBA" id="ARBA00025502"/>
    </source>
</evidence>
<dbReference type="InterPro" id="IPR006196">
    <property type="entry name" value="RNA-binding_domain_S1_IF1"/>
</dbReference>
<accession>A0A284VU46</accession>
<evidence type="ECO:0000313" key="10">
    <source>
        <dbReference type="Proteomes" id="UP000218615"/>
    </source>
</evidence>
<evidence type="ECO:0000256" key="6">
    <source>
        <dbReference type="RuleBase" id="RU004364"/>
    </source>
</evidence>
<protein>
    <recommendedName>
        <fullName evidence="5">Translation initiation factor 1A</fullName>
        <shortName evidence="5">aIF-1A</shortName>
    </recommendedName>
</protein>
<dbReference type="GO" id="GO:0003743">
    <property type="term" value="F:translation initiation factor activity"/>
    <property type="evidence" value="ECO:0007669"/>
    <property type="project" value="UniProtKB-UniRule"/>
</dbReference>
<keyword evidence="2 5" id="KW-0396">Initiation factor</keyword>
<gene>
    <name evidence="5" type="primary">eif1a</name>
    <name evidence="9" type="ORF">MNV_900003</name>
</gene>
<keyword evidence="10" id="KW-1185">Reference proteome</keyword>
<dbReference type="SUPFAM" id="SSF50249">
    <property type="entry name" value="Nucleic acid-binding proteins"/>
    <property type="match status" value="1"/>
</dbReference>
<dbReference type="InterPro" id="IPR018104">
    <property type="entry name" value="TIF_eIF-1A_CS"/>
</dbReference>
<evidence type="ECO:0000256" key="3">
    <source>
        <dbReference type="ARBA" id="ARBA00022917"/>
    </source>
</evidence>
<dbReference type="Proteomes" id="UP000218615">
    <property type="component" value="Unassembled WGS sequence"/>
</dbReference>
<dbReference type="InterPro" id="IPR012340">
    <property type="entry name" value="NA-bd_OB-fold"/>
</dbReference>
<reference evidence="10" key="1">
    <citation type="submission" date="2017-06" db="EMBL/GenBank/DDBJ databases">
        <authorList>
            <person name="Cremers G."/>
        </authorList>
    </citation>
    <scope>NUCLEOTIDE SEQUENCE [LARGE SCALE GENOMIC DNA]</scope>
</reference>
<dbReference type="AlphaFoldDB" id="A0A284VU46"/>
<name>A0A284VU46_9EURY</name>
<dbReference type="Gene3D" id="2.40.50.140">
    <property type="entry name" value="Nucleic acid-binding proteins"/>
    <property type="match status" value="1"/>
</dbReference>
<sequence length="117" mass="13668">MVETIYDKNHEVLLNRRINSNQQPEEFTRVRLPQKSASEILGTVESLLGANKLRVRCMDGVVRLTRIPGKMKKSTWIRERDVVIVVPWSFQNEKADVVWKYSGPQVNWLERKGFLKS</sequence>
<keyword evidence="3 5" id="KW-0648">Protein biosynthesis</keyword>
<dbReference type="GO" id="GO:0003723">
    <property type="term" value="F:RNA binding"/>
    <property type="evidence" value="ECO:0007669"/>
    <property type="project" value="InterPro"/>
</dbReference>
<dbReference type="NCBIfam" id="NF003084">
    <property type="entry name" value="PRK04012.1-3"/>
    <property type="match status" value="1"/>
</dbReference>
<proteinExistence type="inferred from homology"/>
<evidence type="ECO:0000256" key="5">
    <source>
        <dbReference type="HAMAP-Rule" id="MF_00216"/>
    </source>
</evidence>
<dbReference type="Pfam" id="PF01176">
    <property type="entry name" value="eIF-1a"/>
    <property type="match status" value="1"/>
</dbReference>
<dbReference type="PROSITE" id="PS01262">
    <property type="entry name" value="IF1A"/>
    <property type="match status" value="1"/>
</dbReference>
<dbReference type="EMBL" id="FZMP01000241">
    <property type="protein sequence ID" value="SNQ62824.1"/>
    <property type="molecule type" value="Genomic_DNA"/>
</dbReference>
<dbReference type="HAMAP" id="MF_00216">
    <property type="entry name" value="aIF_1A"/>
    <property type="match status" value="1"/>
</dbReference>
<evidence type="ECO:0000256" key="7">
    <source>
        <dbReference type="RuleBase" id="RU004365"/>
    </source>
</evidence>
<dbReference type="InterPro" id="IPR001253">
    <property type="entry name" value="TIF_eIF-1A"/>
</dbReference>
<comment type="similarity">
    <text evidence="1 5 6">Belongs to the eIF-1A family.</text>
</comment>
<dbReference type="CDD" id="cd05793">
    <property type="entry name" value="S1_IF1A"/>
    <property type="match status" value="1"/>
</dbReference>
<dbReference type="PANTHER" id="PTHR21668">
    <property type="entry name" value="EIF-1A"/>
    <property type="match status" value="1"/>
</dbReference>